<reference evidence="10 11" key="1">
    <citation type="journal article" date="2011" name="Nature">
        <title>A high-resolution map of human evolutionary constraint using 29 mammals.</title>
        <authorList>
            <person name="Lindblad-Toh K."/>
            <person name="Garber M."/>
            <person name="Zuk O."/>
            <person name="Lin M.F."/>
            <person name="Parker B.J."/>
            <person name="Washietl S."/>
            <person name="Kheradpour P."/>
            <person name="Ernst J."/>
            <person name="Jordan G."/>
            <person name="Mauceli E."/>
            <person name="Ward L.D."/>
            <person name="Lowe C.B."/>
            <person name="Holloway A.K."/>
            <person name="Clamp M."/>
            <person name="Gnerre S."/>
            <person name="Alfoldi J."/>
            <person name="Beal K."/>
            <person name="Chang J."/>
            <person name="Clawson H."/>
            <person name="Cuff J."/>
            <person name="Di Palma F."/>
            <person name="Fitzgerald S."/>
            <person name="Flicek P."/>
            <person name="Guttman M."/>
            <person name="Hubisz M.J."/>
            <person name="Jaffe D.B."/>
            <person name="Jungreis I."/>
            <person name="Kent W.J."/>
            <person name="Kostka D."/>
            <person name="Lara M."/>
            <person name="Martins A.L."/>
            <person name="Massingham T."/>
            <person name="Moltke I."/>
            <person name="Raney B.J."/>
            <person name="Rasmussen M.D."/>
            <person name="Robinson J."/>
            <person name="Stark A."/>
            <person name="Vilella A.J."/>
            <person name="Wen J."/>
            <person name="Xie X."/>
            <person name="Zody M.C."/>
            <person name="Baldwin J."/>
            <person name="Bloom T."/>
            <person name="Chin C.W."/>
            <person name="Heiman D."/>
            <person name="Nicol R."/>
            <person name="Nusbaum C."/>
            <person name="Young S."/>
            <person name="Wilkinson J."/>
            <person name="Worley K.C."/>
            <person name="Kovar C.L."/>
            <person name="Muzny D.M."/>
            <person name="Gibbs R.A."/>
            <person name="Cree A."/>
            <person name="Dihn H.H."/>
            <person name="Fowler G."/>
            <person name="Jhangiani S."/>
            <person name="Joshi V."/>
            <person name="Lee S."/>
            <person name="Lewis L.R."/>
            <person name="Nazareth L.V."/>
            <person name="Okwuonu G."/>
            <person name="Santibanez J."/>
            <person name="Warren W.C."/>
            <person name="Mardis E.R."/>
            <person name="Weinstock G.M."/>
            <person name="Wilson R.K."/>
            <person name="Delehaunty K."/>
            <person name="Dooling D."/>
            <person name="Fronik C."/>
            <person name="Fulton L."/>
            <person name="Fulton B."/>
            <person name="Graves T."/>
            <person name="Minx P."/>
            <person name="Sodergren E."/>
            <person name="Birney E."/>
            <person name="Margulies E.H."/>
            <person name="Herrero J."/>
            <person name="Green E.D."/>
            <person name="Haussler D."/>
            <person name="Siepel A."/>
            <person name="Goldman N."/>
            <person name="Pollard K.S."/>
            <person name="Pedersen J.S."/>
            <person name="Lander E.S."/>
            <person name="Kellis M."/>
        </authorList>
    </citation>
    <scope>NUCLEOTIDE SEQUENCE [LARGE SCALE GENOMIC DNA]</scope>
</reference>
<dbReference type="GO" id="GO:0043565">
    <property type="term" value="F:sequence-specific DNA binding"/>
    <property type="evidence" value="ECO:0007669"/>
    <property type="project" value="InterPro"/>
</dbReference>
<keyword evidence="3" id="KW-0805">Transcription regulation</keyword>
<evidence type="ECO:0000256" key="4">
    <source>
        <dbReference type="ARBA" id="ARBA00023125"/>
    </source>
</evidence>
<dbReference type="InterPro" id="IPR036390">
    <property type="entry name" value="WH_DNA-bd_sf"/>
</dbReference>
<accession>G1Q7J6</accession>
<evidence type="ECO:0000256" key="8">
    <source>
        <dbReference type="SAM" id="MobiDB-lite"/>
    </source>
</evidence>
<keyword evidence="6" id="KW-0539">Nucleus</keyword>
<sequence length="355" mass="38692">NKNTPEMQEAKLALSEDGQPPIMAQYDTSPDPHVGPREALESQGDQEDSPGPSPQDNPQPQDPSQGTANVEGNNILLGLSFPRKLWRIVEDDAFSSVCWNDDGDTVIIDENLFQREILCRRGEEQIFESKSLKSFICLLNRHGFSKICPSNSSVFSAGNRMVIYRNCNFQRGKPWLLENITTQGNQVMRVCPGTSATPPKRKKKMAPTRHSPRSHHQNGGKEAKQKTQETGKNDWGTNANQAFKFSVPQPMGSAREVQCPSAASSSCGEGTSGNVMFVPRATAGTDGTGDLPPTPPNEPLQGSVMSLYNICYSTLITGLSVMAPSEDPDQAEEEQEGSSDNKCSVCEQFKDNAGP</sequence>
<feature type="compositionally biased region" description="Basic residues" evidence="8">
    <location>
        <begin position="199"/>
        <end position="218"/>
    </location>
</feature>
<evidence type="ECO:0000256" key="5">
    <source>
        <dbReference type="ARBA" id="ARBA00023163"/>
    </source>
</evidence>
<feature type="compositionally biased region" description="Pro residues" evidence="8">
    <location>
        <begin position="51"/>
        <end position="61"/>
    </location>
</feature>
<organism evidence="10 11">
    <name type="scientific">Myotis lucifugus</name>
    <name type="common">Little brown bat</name>
    <dbReference type="NCBI Taxonomy" id="59463"/>
    <lineage>
        <taxon>Eukaryota</taxon>
        <taxon>Metazoa</taxon>
        <taxon>Chordata</taxon>
        <taxon>Craniata</taxon>
        <taxon>Vertebrata</taxon>
        <taxon>Euteleostomi</taxon>
        <taxon>Mammalia</taxon>
        <taxon>Eutheria</taxon>
        <taxon>Laurasiatheria</taxon>
        <taxon>Chiroptera</taxon>
        <taxon>Yangochiroptera</taxon>
        <taxon>Vespertilionidae</taxon>
        <taxon>Myotis</taxon>
    </lineage>
</organism>
<evidence type="ECO:0000259" key="9">
    <source>
        <dbReference type="SMART" id="SM00415"/>
    </source>
</evidence>
<dbReference type="EMBL" id="AAPE02015567">
    <property type="status" value="NOT_ANNOTATED_CDS"/>
    <property type="molecule type" value="Genomic_DNA"/>
</dbReference>
<dbReference type="FunFam" id="1.10.10.10:FF:000349">
    <property type="entry name" value="Heat shock transcription factor, Y-linked"/>
    <property type="match status" value="1"/>
</dbReference>
<evidence type="ECO:0000313" key="10">
    <source>
        <dbReference type="Ensembl" id="ENSMLUP00000019679.1"/>
    </source>
</evidence>
<reference evidence="10" key="3">
    <citation type="submission" date="2025-09" db="UniProtKB">
        <authorList>
            <consortium name="Ensembl"/>
        </authorList>
    </citation>
    <scope>IDENTIFICATION</scope>
</reference>
<dbReference type="FunCoup" id="G1Q7J6">
    <property type="interactions" value="3"/>
</dbReference>
<dbReference type="SUPFAM" id="SSF46785">
    <property type="entry name" value="Winged helix' DNA-binding domain"/>
    <property type="match status" value="1"/>
</dbReference>
<evidence type="ECO:0000256" key="6">
    <source>
        <dbReference type="ARBA" id="ARBA00023242"/>
    </source>
</evidence>
<proteinExistence type="inferred from homology"/>
<dbReference type="InterPro" id="IPR000232">
    <property type="entry name" value="HSF_DNA-bd"/>
</dbReference>
<dbReference type="GeneTree" id="ENSGT00940000161825"/>
<dbReference type="Pfam" id="PF00447">
    <property type="entry name" value="HSF_DNA-bind"/>
    <property type="match status" value="1"/>
</dbReference>
<dbReference type="PANTHER" id="PTHR10015:SF140">
    <property type="entry name" value="HEAT SHOCK TRANSCRIPTION FACTOR, X-LINKED MEMBER 3-RELATED"/>
    <property type="match status" value="1"/>
</dbReference>
<comment type="similarity">
    <text evidence="2 7">Belongs to the HSF family.</text>
</comment>
<evidence type="ECO:0000256" key="7">
    <source>
        <dbReference type="RuleBase" id="RU004020"/>
    </source>
</evidence>
<dbReference type="GO" id="GO:0003700">
    <property type="term" value="F:DNA-binding transcription factor activity"/>
    <property type="evidence" value="ECO:0007669"/>
    <property type="project" value="InterPro"/>
</dbReference>
<feature type="region of interest" description="Disordered" evidence="8">
    <location>
        <begin position="189"/>
        <end position="238"/>
    </location>
</feature>
<keyword evidence="5" id="KW-0804">Transcription</keyword>
<dbReference type="Proteomes" id="UP000001074">
    <property type="component" value="Unassembled WGS sequence"/>
</dbReference>
<feature type="region of interest" description="Disordered" evidence="8">
    <location>
        <begin position="323"/>
        <end position="345"/>
    </location>
</feature>
<comment type="subcellular location">
    <subcellularLocation>
        <location evidence="1">Nucleus</location>
    </subcellularLocation>
</comment>
<gene>
    <name evidence="10" type="primary">LOC111825782</name>
</gene>
<keyword evidence="4" id="KW-0238">DNA-binding</keyword>
<feature type="compositionally biased region" description="Basic and acidic residues" evidence="8">
    <location>
        <begin position="219"/>
        <end position="232"/>
    </location>
</feature>
<feature type="region of interest" description="Disordered" evidence="8">
    <location>
        <begin position="1"/>
        <end position="70"/>
    </location>
</feature>
<feature type="domain" description="HSF-type DNA-binding" evidence="9">
    <location>
        <begin position="78"/>
        <end position="183"/>
    </location>
</feature>
<feature type="compositionally biased region" description="Acidic residues" evidence="8">
    <location>
        <begin position="326"/>
        <end position="337"/>
    </location>
</feature>
<feature type="region of interest" description="Disordered" evidence="8">
    <location>
        <begin position="277"/>
        <end position="300"/>
    </location>
</feature>
<reference evidence="10" key="2">
    <citation type="submission" date="2025-08" db="UniProtKB">
        <authorList>
            <consortium name="Ensembl"/>
        </authorList>
    </citation>
    <scope>IDENTIFICATION</scope>
</reference>
<dbReference type="eggNOG" id="KOG0627">
    <property type="taxonomic scope" value="Eukaryota"/>
</dbReference>
<feature type="compositionally biased region" description="Low complexity" evidence="8">
    <location>
        <begin position="281"/>
        <end position="291"/>
    </location>
</feature>
<dbReference type="AlphaFoldDB" id="G1Q7J6"/>
<dbReference type="PANTHER" id="PTHR10015">
    <property type="entry name" value="HEAT SHOCK TRANSCRIPTION FACTOR"/>
    <property type="match status" value="1"/>
</dbReference>
<evidence type="ECO:0000256" key="3">
    <source>
        <dbReference type="ARBA" id="ARBA00023015"/>
    </source>
</evidence>
<dbReference type="SMART" id="SM00415">
    <property type="entry name" value="HSF"/>
    <property type="match status" value="1"/>
</dbReference>
<dbReference type="GO" id="GO:0005634">
    <property type="term" value="C:nucleus"/>
    <property type="evidence" value="ECO:0007669"/>
    <property type="project" value="UniProtKB-SubCell"/>
</dbReference>
<dbReference type="InParanoid" id="G1Q7J6"/>
<protein>
    <submittedName>
        <fullName evidence="10">Heat shock transcription factor, X-linked member 3-like</fullName>
    </submittedName>
</protein>
<dbReference type="InterPro" id="IPR036388">
    <property type="entry name" value="WH-like_DNA-bd_sf"/>
</dbReference>
<evidence type="ECO:0000313" key="11">
    <source>
        <dbReference type="Proteomes" id="UP000001074"/>
    </source>
</evidence>
<evidence type="ECO:0000256" key="2">
    <source>
        <dbReference type="ARBA" id="ARBA00006403"/>
    </source>
</evidence>
<evidence type="ECO:0000256" key="1">
    <source>
        <dbReference type="ARBA" id="ARBA00004123"/>
    </source>
</evidence>
<dbReference type="OMA" id="PDYDCVM"/>
<keyword evidence="11" id="KW-1185">Reference proteome</keyword>
<dbReference type="Gene3D" id="1.10.10.10">
    <property type="entry name" value="Winged helix-like DNA-binding domain superfamily/Winged helix DNA-binding domain"/>
    <property type="match status" value="1"/>
</dbReference>
<dbReference type="Ensembl" id="ENSMLUT00000022739.1">
    <property type="protein sequence ID" value="ENSMLUP00000019679.1"/>
    <property type="gene ID" value="ENSMLUG00000030480.1"/>
</dbReference>
<dbReference type="STRING" id="59463.ENSMLUP00000019679"/>
<name>G1Q7J6_MYOLU</name>